<evidence type="ECO:0000256" key="8">
    <source>
        <dbReference type="SAM" id="Phobius"/>
    </source>
</evidence>
<evidence type="ECO:0000313" key="11">
    <source>
        <dbReference type="EMBL" id="GIG39740.1"/>
    </source>
</evidence>
<name>A0ABQ4DK90_9CELL</name>
<keyword evidence="4 8" id="KW-0812">Transmembrane</keyword>
<feature type="domain" description="GtrA/DPMS transmembrane" evidence="10">
    <location>
        <begin position="244"/>
        <end position="360"/>
    </location>
</feature>
<feature type="region of interest" description="Disordered" evidence="7">
    <location>
        <begin position="369"/>
        <end position="391"/>
    </location>
</feature>
<feature type="transmembrane region" description="Helical" evidence="8">
    <location>
        <begin position="332"/>
        <end position="355"/>
    </location>
</feature>
<dbReference type="PANTHER" id="PTHR48090">
    <property type="entry name" value="UNDECAPRENYL-PHOSPHATE 4-DEOXY-4-FORMAMIDO-L-ARABINOSE TRANSFERASE-RELATED"/>
    <property type="match status" value="1"/>
</dbReference>
<dbReference type="Pfam" id="PF00535">
    <property type="entry name" value="Glycos_transf_2"/>
    <property type="match status" value="1"/>
</dbReference>
<feature type="domain" description="Glycosyltransferase 2-like" evidence="9">
    <location>
        <begin position="13"/>
        <end position="181"/>
    </location>
</feature>
<comment type="similarity">
    <text evidence="2">Belongs to the glycosyltransferase 2 family.</text>
</comment>
<sequence length="391" mass="42365">MTATPEQGDTLVTVIVPTFNEAPNVAELVRRVGEATRGLRAALLFVDDSSDDTADVVRAVAPTAELPVRVIHRDAPVGGLGGAVLEGVRATTSPYFLVMDGDLQHPPELIGSLVARVQEPDVDVAVASRYIGDGSSAGLSGVVRQAVSSTSTAVTRAMFPVRLRDCSDPMTGFFAVRRSAVDLEALRPRGFKILLEILARHPMRVVEVPFVFGSRFAGESKANLAQGVHFMWQLAGLRFGRMSRFAIIGGMGAVANVAIVALLTWLGAPWLLAALVAAELTIVGNFLLQERFVFRDLRHEGKGVWARFGQSFTFNNVETLIRMPVMALLVETMHVAAVLATAITLVVAFVVRFTFHSRVVYRPRESSRRERMVEREAAQAGPPPAPRTESV</sequence>
<dbReference type="Pfam" id="PF04138">
    <property type="entry name" value="GtrA_DPMS_TM"/>
    <property type="match status" value="1"/>
</dbReference>
<dbReference type="SUPFAM" id="SSF53448">
    <property type="entry name" value="Nucleotide-diphospho-sugar transferases"/>
    <property type="match status" value="1"/>
</dbReference>
<feature type="transmembrane region" description="Helical" evidence="8">
    <location>
        <begin position="245"/>
        <end position="264"/>
    </location>
</feature>
<keyword evidence="3" id="KW-0808">Transferase</keyword>
<dbReference type="InterPro" id="IPR001173">
    <property type="entry name" value="Glyco_trans_2-like"/>
</dbReference>
<protein>
    <submittedName>
        <fullName evidence="11">Dolichol monophosphate mannose synthase</fullName>
    </submittedName>
</protein>
<comment type="caution">
    <text evidence="11">The sequence shown here is derived from an EMBL/GenBank/DDBJ whole genome shotgun (WGS) entry which is preliminary data.</text>
</comment>
<feature type="compositionally biased region" description="Pro residues" evidence="7">
    <location>
        <begin position="381"/>
        <end position="391"/>
    </location>
</feature>
<evidence type="ECO:0000256" key="3">
    <source>
        <dbReference type="ARBA" id="ARBA00022679"/>
    </source>
</evidence>
<evidence type="ECO:0000256" key="6">
    <source>
        <dbReference type="ARBA" id="ARBA00023136"/>
    </source>
</evidence>
<evidence type="ECO:0000256" key="5">
    <source>
        <dbReference type="ARBA" id="ARBA00022989"/>
    </source>
</evidence>
<accession>A0ABQ4DK90</accession>
<evidence type="ECO:0000256" key="7">
    <source>
        <dbReference type="SAM" id="MobiDB-lite"/>
    </source>
</evidence>
<dbReference type="InterPro" id="IPR029044">
    <property type="entry name" value="Nucleotide-diphossugar_trans"/>
</dbReference>
<keyword evidence="5 8" id="KW-1133">Transmembrane helix</keyword>
<dbReference type="EMBL" id="BONP01000007">
    <property type="protein sequence ID" value="GIG39740.1"/>
    <property type="molecule type" value="Genomic_DNA"/>
</dbReference>
<evidence type="ECO:0000259" key="9">
    <source>
        <dbReference type="Pfam" id="PF00535"/>
    </source>
</evidence>
<keyword evidence="12" id="KW-1185">Reference proteome</keyword>
<evidence type="ECO:0000256" key="2">
    <source>
        <dbReference type="ARBA" id="ARBA00006739"/>
    </source>
</evidence>
<dbReference type="Gene3D" id="3.90.550.10">
    <property type="entry name" value="Spore Coat Polysaccharide Biosynthesis Protein SpsA, Chain A"/>
    <property type="match status" value="1"/>
</dbReference>
<dbReference type="InterPro" id="IPR007267">
    <property type="entry name" value="GtrA_DPMS_TM"/>
</dbReference>
<evidence type="ECO:0000256" key="4">
    <source>
        <dbReference type="ARBA" id="ARBA00022692"/>
    </source>
</evidence>
<keyword evidence="6 8" id="KW-0472">Membrane</keyword>
<proteinExistence type="inferred from homology"/>
<reference evidence="11 12" key="1">
    <citation type="submission" date="2021-01" db="EMBL/GenBank/DDBJ databases">
        <title>Whole genome shotgun sequence of Cellulomonas phragmiteti NBRC 110785.</title>
        <authorList>
            <person name="Komaki H."/>
            <person name="Tamura T."/>
        </authorList>
    </citation>
    <scope>NUCLEOTIDE SEQUENCE [LARGE SCALE GENOMIC DNA]</scope>
    <source>
        <strain evidence="11 12">NBRC 110785</strain>
    </source>
</reference>
<dbReference type="Proteomes" id="UP000614741">
    <property type="component" value="Unassembled WGS sequence"/>
</dbReference>
<comment type="subcellular location">
    <subcellularLocation>
        <location evidence="1">Membrane</location>
        <topology evidence="1">Multi-pass membrane protein</topology>
    </subcellularLocation>
</comment>
<gene>
    <name evidence="11" type="ORF">Cph01nite_15020</name>
</gene>
<dbReference type="CDD" id="cd06442">
    <property type="entry name" value="DPM1_like"/>
    <property type="match status" value="1"/>
</dbReference>
<dbReference type="PANTHER" id="PTHR48090:SF7">
    <property type="entry name" value="RFBJ PROTEIN"/>
    <property type="match status" value="1"/>
</dbReference>
<evidence type="ECO:0000259" key="10">
    <source>
        <dbReference type="Pfam" id="PF04138"/>
    </source>
</evidence>
<evidence type="ECO:0000256" key="1">
    <source>
        <dbReference type="ARBA" id="ARBA00004141"/>
    </source>
</evidence>
<dbReference type="InterPro" id="IPR039528">
    <property type="entry name" value="DPM1-like"/>
</dbReference>
<dbReference type="InterPro" id="IPR050256">
    <property type="entry name" value="Glycosyltransferase_2"/>
</dbReference>
<evidence type="ECO:0000313" key="12">
    <source>
        <dbReference type="Proteomes" id="UP000614741"/>
    </source>
</evidence>
<dbReference type="RefSeq" id="WP_203672892.1">
    <property type="nucleotide sequence ID" value="NZ_BONP01000007.1"/>
</dbReference>
<organism evidence="11 12">
    <name type="scientific">Cellulomonas phragmiteti</name>
    <dbReference type="NCBI Taxonomy" id="478780"/>
    <lineage>
        <taxon>Bacteria</taxon>
        <taxon>Bacillati</taxon>
        <taxon>Actinomycetota</taxon>
        <taxon>Actinomycetes</taxon>
        <taxon>Micrococcales</taxon>
        <taxon>Cellulomonadaceae</taxon>
        <taxon>Cellulomonas</taxon>
    </lineage>
</organism>